<dbReference type="GO" id="GO:0004521">
    <property type="term" value="F:RNA endonuclease activity"/>
    <property type="evidence" value="ECO:0007669"/>
    <property type="project" value="InterPro"/>
</dbReference>
<evidence type="ECO:0000313" key="3">
    <source>
        <dbReference type="Proteomes" id="UP000076874"/>
    </source>
</evidence>
<dbReference type="EMBL" id="AZHD01000005">
    <property type="protein sequence ID" value="OAA63287.1"/>
    <property type="molecule type" value="Genomic_DNA"/>
</dbReference>
<dbReference type="AlphaFoldDB" id="A0A167W3C8"/>
<keyword evidence="2" id="KW-0808">Transferase</keyword>
<dbReference type="GO" id="GO:0036498">
    <property type="term" value="P:IRE1-mediated unfolded protein response"/>
    <property type="evidence" value="ECO:0007669"/>
    <property type="project" value="TreeGrafter"/>
</dbReference>
<dbReference type="STRING" id="1081102.A0A167W3C8"/>
<name>A0A167W3C8_9HYPO</name>
<dbReference type="GO" id="GO:0004674">
    <property type="term" value="F:protein serine/threonine kinase activity"/>
    <property type="evidence" value="ECO:0007669"/>
    <property type="project" value="InterPro"/>
</dbReference>
<keyword evidence="2" id="KW-0418">Kinase</keyword>
<reference evidence="2 3" key="1">
    <citation type="journal article" date="2016" name="Genome Biol. Evol.">
        <title>Divergent and convergent evolution of fungal pathogenicity.</title>
        <authorList>
            <person name="Shang Y."/>
            <person name="Xiao G."/>
            <person name="Zheng P."/>
            <person name="Cen K."/>
            <person name="Zhan S."/>
            <person name="Wang C."/>
        </authorList>
    </citation>
    <scope>NUCLEOTIDE SEQUENCE [LARGE SCALE GENOMIC DNA]</scope>
    <source>
        <strain evidence="2 3">RCEF 264</strain>
    </source>
</reference>
<dbReference type="Proteomes" id="UP000076874">
    <property type="component" value="Unassembled WGS sequence"/>
</dbReference>
<sequence>MEILENNEAFVLKDGDLVFDHTKLILRSGSDFFLGRSPLRNDPCTINVENLDLQRIPTESIWPAMEARYTKAPEPPPPECFIKRPSLMYFGDTPAASKPAQQLLDELEACEILRLHPHPNIAQYFGCISQDDKITGLCFRRYPMTLAERLRDKSASIDKARCLRGVRDGLKHMHGLGLVHNDINPSNIMLDGSTPIIIDFDSCKKQGEKLGLKSGTREWTKEAAEYALSENDDHSLAKLEEFLHE</sequence>
<dbReference type="InterPro" id="IPR011009">
    <property type="entry name" value="Kinase-like_dom_sf"/>
</dbReference>
<dbReference type="Pfam" id="PF00069">
    <property type="entry name" value="Pkinase"/>
    <property type="match status" value="1"/>
</dbReference>
<keyword evidence="3" id="KW-1185">Reference proteome</keyword>
<dbReference type="OrthoDB" id="4864377at2759"/>
<dbReference type="PROSITE" id="PS50011">
    <property type="entry name" value="PROTEIN_KINASE_DOM"/>
    <property type="match status" value="1"/>
</dbReference>
<proteinExistence type="predicted"/>
<dbReference type="InterPro" id="IPR045133">
    <property type="entry name" value="IRE1/2-like"/>
</dbReference>
<dbReference type="InterPro" id="IPR000719">
    <property type="entry name" value="Prot_kinase_dom"/>
</dbReference>
<protein>
    <submittedName>
        <fullName evidence="2">Protein kinase-like domain protein</fullName>
    </submittedName>
</protein>
<dbReference type="GO" id="GO:0051082">
    <property type="term" value="F:unfolded protein binding"/>
    <property type="evidence" value="ECO:0007669"/>
    <property type="project" value="TreeGrafter"/>
</dbReference>
<gene>
    <name evidence="2" type="ORF">SPI_03450</name>
</gene>
<evidence type="ECO:0000313" key="2">
    <source>
        <dbReference type="EMBL" id="OAA63287.1"/>
    </source>
</evidence>
<dbReference type="PANTHER" id="PTHR13954:SF6">
    <property type="entry name" value="NON-SPECIFIC SERINE_THREONINE PROTEIN KINASE"/>
    <property type="match status" value="1"/>
</dbReference>
<dbReference type="GO" id="GO:1990604">
    <property type="term" value="C:IRE1-TRAF2-ASK1 complex"/>
    <property type="evidence" value="ECO:0007669"/>
    <property type="project" value="TreeGrafter"/>
</dbReference>
<dbReference type="SUPFAM" id="SSF56112">
    <property type="entry name" value="Protein kinase-like (PK-like)"/>
    <property type="match status" value="1"/>
</dbReference>
<dbReference type="PANTHER" id="PTHR13954">
    <property type="entry name" value="IRE1-RELATED"/>
    <property type="match status" value="1"/>
</dbReference>
<feature type="domain" description="Protein kinase" evidence="1">
    <location>
        <begin position="1"/>
        <end position="245"/>
    </location>
</feature>
<dbReference type="GO" id="GO:0070059">
    <property type="term" value="P:intrinsic apoptotic signaling pathway in response to endoplasmic reticulum stress"/>
    <property type="evidence" value="ECO:0007669"/>
    <property type="project" value="TreeGrafter"/>
</dbReference>
<comment type="caution">
    <text evidence="2">The sequence shown here is derived from an EMBL/GenBank/DDBJ whole genome shotgun (WGS) entry which is preliminary data.</text>
</comment>
<evidence type="ECO:0000259" key="1">
    <source>
        <dbReference type="PROSITE" id="PS50011"/>
    </source>
</evidence>
<dbReference type="Gene3D" id="1.10.510.10">
    <property type="entry name" value="Transferase(Phosphotransferase) domain 1"/>
    <property type="match status" value="1"/>
</dbReference>
<accession>A0A167W3C8</accession>
<organism evidence="2 3">
    <name type="scientific">Niveomyces insectorum RCEF 264</name>
    <dbReference type="NCBI Taxonomy" id="1081102"/>
    <lineage>
        <taxon>Eukaryota</taxon>
        <taxon>Fungi</taxon>
        <taxon>Dikarya</taxon>
        <taxon>Ascomycota</taxon>
        <taxon>Pezizomycotina</taxon>
        <taxon>Sordariomycetes</taxon>
        <taxon>Hypocreomycetidae</taxon>
        <taxon>Hypocreales</taxon>
        <taxon>Cordycipitaceae</taxon>
        <taxon>Niveomyces</taxon>
    </lineage>
</organism>
<dbReference type="GO" id="GO:0005524">
    <property type="term" value="F:ATP binding"/>
    <property type="evidence" value="ECO:0007669"/>
    <property type="project" value="InterPro"/>
</dbReference>